<dbReference type="PANTHER" id="PTHR44846">
    <property type="entry name" value="MANNOSYL-D-GLYCERATE TRANSPORT/METABOLISM SYSTEM REPRESSOR MNGR-RELATED"/>
    <property type="match status" value="1"/>
</dbReference>
<dbReference type="InterPro" id="IPR028978">
    <property type="entry name" value="Chorismate_lyase_/UTRA_dom_sf"/>
</dbReference>
<evidence type="ECO:0000256" key="1">
    <source>
        <dbReference type="ARBA" id="ARBA00023015"/>
    </source>
</evidence>
<dbReference type="GO" id="GO:0003700">
    <property type="term" value="F:DNA-binding transcription factor activity"/>
    <property type="evidence" value="ECO:0007669"/>
    <property type="project" value="InterPro"/>
</dbReference>
<dbReference type="PANTHER" id="PTHR44846:SF1">
    <property type="entry name" value="MANNOSYL-D-GLYCERATE TRANSPORT_METABOLISM SYSTEM REPRESSOR MNGR-RELATED"/>
    <property type="match status" value="1"/>
</dbReference>
<reference evidence="5 6" key="1">
    <citation type="submission" date="2023-03" db="EMBL/GenBank/DDBJ databases">
        <title>Complete genome sequences of several Auritidibacter ignavus strains isolated from ear infections.</title>
        <authorList>
            <person name="Baehr T."/>
            <person name="Baumhoegger A.M."/>
        </authorList>
    </citation>
    <scope>NUCLEOTIDE SEQUENCE [LARGE SCALE GENOMIC DNA]</scope>
    <source>
        <strain evidence="5 6">BABAE-6</strain>
    </source>
</reference>
<evidence type="ECO:0000313" key="5">
    <source>
        <dbReference type="EMBL" id="WGH94321.1"/>
    </source>
</evidence>
<dbReference type="InterPro" id="IPR050679">
    <property type="entry name" value="Bact_HTH_transcr_reg"/>
</dbReference>
<dbReference type="Proteomes" id="UP001224674">
    <property type="component" value="Chromosome"/>
</dbReference>
<dbReference type="SUPFAM" id="SSF64288">
    <property type="entry name" value="Chorismate lyase-like"/>
    <property type="match status" value="1"/>
</dbReference>
<proteinExistence type="predicted"/>
<dbReference type="Pfam" id="PF00392">
    <property type="entry name" value="GntR"/>
    <property type="match status" value="1"/>
</dbReference>
<sequence>MSSLHAPRYQHIADTLRDRVDSGELVPGDRLPSETALAAEFGVARITARQALDILRSEGLIESKRGRNGGTFIRADAPLIEMTRMDGYLPQLRERGHTVESQVLVAKEIAASETVARALDIEVGNAVYNIRRLRSIRDKPVILENSYFPKHRVPTLLNRDLSQSIYELLARLGRAPVDKSEEIVLATASTEEKRQMRVSQTTQLLRILRIARDATREAVEYSEDLMRFDSARILVRTGPEDVASHGQER</sequence>
<accession>A0AAJ6DDK7</accession>
<dbReference type="PRINTS" id="PR00035">
    <property type="entry name" value="HTHGNTR"/>
</dbReference>
<evidence type="ECO:0000313" key="6">
    <source>
        <dbReference type="Proteomes" id="UP001224674"/>
    </source>
</evidence>
<dbReference type="SMART" id="SM00345">
    <property type="entry name" value="HTH_GNTR"/>
    <property type="match status" value="1"/>
</dbReference>
<evidence type="ECO:0000256" key="3">
    <source>
        <dbReference type="ARBA" id="ARBA00023163"/>
    </source>
</evidence>
<dbReference type="InterPro" id="IPR036390">
    <property type="entry name" value="WH_DNA-bd_sf"/>
</dbReference>
<dbReference type="CDD" id="cd07377">
    <property type="entry name" value="WHTH_GntR"/>
    <property type="match status" value="1"/>
</dbReference>
<evidence type="ECO:0000259" key="4">
    <source>
        <dbReference type="PROSITE" id="PS50949"/>
    </source>
</evidence>
<dbReference type="InterPro" id="IPR036388">
    <property type="entry name" value="WH-like_DNA-bd_sf"/>
</dbReference>
<dbReference type="EMBL" id="CP122566">
    <property type="protein sequence ID" value="WGH94321.1"/>
    <property type="molecule type" value="Genomic_DNA"/>
</dbReference>
<evidence type="ECO:0000256" key="2">
    <source>
        <dbReference type="ARBA" id="ARBA00023125"/>
    </source>
</evidence>
<name>A0AAJ6DDK7_9MICC</name>
<dbReference type="PROSITE" id="PS50949">
    <property type="entry name" value="HTH_GNTR"/>
    <property type="match status" value="1"/>
</dbReference>
<organism evidence="5 6">
    <name type="scientific">Auritidibacter ignavus</name>
    <dbReference type="NCBI Taxonomy" id="678932"/>
    <lineage>
        <taxon>Bacteria</taxon>
        <taxon>Bacillati</taxon>
        <taxon>Actinomycetota</taxon>
        <taxon>Actinomycetes</taxon>
        <taxon>Micrococcales</taxon>
        <taxon>Micrococcaceae</taxon>
        <taxon>Auritidibacter</taxon>
    </lineage>
</organism>
<dbReference type="RefSeq" id="WP_110122897.1">
    <property type="nucleotide sequence ID" value="NZ_CP122565.1"/>
</dbReference>
<keyword evidence="2" id="KW-0238">DNA-binding</keyword>
<dbReference type="Gene3D" id="1.10.10.10">
    <property type="entry name" value="Winged helix-like DNA-binding domain superfamily/Winged helix DNA-binding domain"/>
    <property type="match status" value="1"/>
</dbReference>
<dbReference type="InterPro" id="IPR000524">
    <property type="entry name" value="Tscrpt_reg_HTH_GntR"/>
</dbReference>
<dbReference type="AlphaFoldDB" id="A0AAJ6DDK7"/>
<keyword evidence="6" id="KW-1185">Reference proteome</keyword>
<dbReference type="Gene3D" id="3.40.1410.10">
    <property type="entry name" value="Chorismate lyase-like"/>
    <property type="match status" value="1"/>
</dbReference>
<dbReference type="SMART" id="SM00866">
    <property type="entry name" value="UTRA"/>
    <property type="match status" value="1"/>
</dbReference>
<dbReference type="Pfam" id="PF07702">
    <property type="entry name" value="UTRA"/>
    <property type="match status" value="1"/>
</dbReference>
<dbReference type="InterPro" id="IPR011663">
    <property type="entry name" value="UTRA"/>
</dbReference>
<keyword evidence="3" id="KW-0804">Transcription</keyword>
<feature type="domain" description="HTH gntR-type" evidence="4">
    <location>
        <begin position="6"/>
        <end position="76"/>
    </location>
</feature>
<dbReference type="GO" id="GO:0003677">
    <property type="term" value="F:DNA binding"/>
    <property type="evidence" value="ECO:0007669"/>
    <property type="project" value="UniProtKB-KW"/>
</dbReference>
<dbReference type="SUPFAM" id="SSF46785">
    <property type="entry name" value="Winged helix' DNA-binding domain"/>
    <property type="match status" value="1"/>
</dbReference>
<dbReference type="GO" id="GO:0045892">
    <property type="term" value="P:negative regulation of DNA-templated transcription"/>
    <property type="evidence" value="ECO:0007669"/>
    <property type="project" value="TreeGrafter"/>
</dbReference>
<keyword evidence="1" id="KW-0805">Transcription regulation</keyword>
<protein>
    <submittedName>
        <fullName evidence="5">GntR family transcriptional regulator</fullName>
    </submittedName>
</protein>
<gene>
    <name evidence="5" type="ORF">QDX21_05915</name>
</gene>